<protein>
    <submittedName>
        <fullName evidence="3">DUF402 domain-containing protein</fullName>
    </submittedName>
</protein>
<gene>
    <name evidence="3" type="ORF">CUN49_07470</name>
</gene>
<dbReference type="EMBL" id="PGTM01000084">
    <property type="protein sequence ID" value="PJF36050.1"/>
    <property type="molecule type" value="Genomic_DNA"/>
</dbReference>
<evidence type="ECO:0000313" key="3">
    <source>
        <dbReference type="EMBL" id="PJF36050.1"/>
    </source>
</evidence>
<reference evidence="3 4" key="1">
    <citation type="submission" date="2017-11" db="EMBL/GenBank/DDBJ databases">
        <title>Evolution of Phototrophy in the Chloroflexi Phylum Driven by Horizontal Gene Transfer.</title>
        <authorList>
            <person name="Ward L.M."/>
            <person name="Hemp J."/>
            <person name="Shih P.M."/>
            <person name="Mcglynn S.E."/>
            <person name="Fischer W."/>
        </authorList>
    </citation>
    <scope>NUCLEOTIDE SEQUENCE [LARGE SCALE GENOMIC DNA]</scope>
    <source>
        <strain evidence="3">JP3_13</strain>
    </source>
</reference>
<proteinExistence type="predicted"/>
<dbReference type="InterPro" id="IPR035930">
    <property type="entry name" value="FomD-like_sf"/>
</dbReference>
<comment type="caution">
    <text evidence="3">The sequence shown here is derived from an EMBL/GenBank/DDBJ whole genome shotgun (WGS) entry which is preliminary data.</text>
</comment>
<evidence type="ECO:0000256" key="1">
    <source>
        <dbReference type="ARBA" id="ARBA00022801"/>
    </source>
</evidence>
<evidence type="ECO:0000313" key="4">
    <source>
        <dbReference type="Proteomes" id="UP000229681"/>
    </source>
</evidence>
<organism evidence="3 4">
    <name type="scientific">Candidatus Thermofonsia Clade 1 bacterium</name>
    <dbReference type="NCBI Taxonomy" id="2364210"/>
    <lineage>
        <taxon>Bacteria</taxon>
        <taxon>Bacillati</taxon>
        <taxon>Chloroflexota</taxon>
        <taxon>Candidatus Thermofontia</taxon>
        <taxon>Candidatus Thermofonsia Clade 1</taxon>
    </lineage>
</organism>
<dbReference type="PANTHER" id="PTHR39159">
    <property type="match status" value="1"/>
</dbReference>
<dbReference type="Pfam" id="PF04167">
    <property type="entry name" value="DUF402"/>
    <property type="match status" value="1"/>
</dbReference>
<feature type="domain" description="DUF402" evidence="2">
    <location>
        <begin position="22"/>
        <end position="150"/>
    </location>
</feature>
<accession>A0A2M8PES0</accession>
<evidence type="ECO:0000259" key="2">
    <source>
        <dbReference type="Pfam" id="PF04167"/>
    </source>
</evidence>
<keyword evidence="1" id="KW-0378">Hydrolase</keyword>
<dbReference type="InterPro" id="IPR050212">
    <property type="entry name" value="Ntdp-like"/>
</dbReference>
<name>A0A2M8PES0_9CHLR</name>
<dbReference type="Gene3D" id="2.40.380.10">
    <property type="entry name" value="FomD-like"/>
    <property type="match status" value="1"/>
</dbReference>
<sequence length="159" mass="17914">MSASYLTVRKILPDGNEAMRYQGRVLERTARSVTIEAFFARPEVRLPYVTFRTGDRLIEHFYTDRWYNIFELYDVSGGHLKGWYCNIARPAVIDATSILWFDLALDVWVSPAGDVIVLDEDEFVALALDAATQQAARAAVAELRARVERGDAPFAIVIG</sequence>
<dbReference type="AlphaFoldDB" id="A0A2M8PES0"/>
<dbReference type="Proteomes" id="UP000229681">
    <property type="component" value="Unassembled WGS sequence"/>
</dbReference>
<dbReference type="InterPro" id="IPR007295">
    <property type="entry name" value="DUF402"/>
</dbReference>
<dbReference type="SUPFAM" id="SSF159234">
    <property type="entry name" value="FomD-like"/>
    <property type="match status" value="1"/>
</dbReference>
<dbReference type="GO" id="GO:0016787">
    <property type="term" value="F:hydrolase activity"/>
    <property type="evidence" value="ECO:0007669"/>
    <property type="project" value="UniProtKB-KW"/>
</dbReference>
<dbReference type="PANTHER" id="PTHR39159:SF1">
    <property type="entry name" value="UPF0374 PROTEIN YGAC"/>
    <property type="match status" value="1"/>
</dbReference>